<dbReference type="NCBIfam" id="TIGR01613">
    <property type="entry name" value="primase_Cterm"/>
    <property type="match status" value="1"/>
</dbReference>
<dbReference type="Pfam" id="PF19263">
    <property type="entry name" value="DUF5906"/>
    <property type="match status" value="1"/>
</dbReference>
<dbReference type="PANTHER" id="PTHR35372">
    <property type="entry name" value="ATP BINDING PROTEIN-RELATED"/>
    <property type="match status" value="1"/>
</dbReference>
<evidence type="ECO:0000256" key="3">
    <source>
        <dbReference type="ARBA" id="ARBA00022840"/>
    </source>
</evidence>
<accession>A0A0F9LP86</accession>
<dbReference type="GO" id="GO:0005524">
    <property type="term" value="F:ATP binding"/>
    <property type="evidence" value="ECO:0007669"/>
    <property type="project" value="UniProtKB-KW"/>
</dbReference>
<dbReference type="InterPro" id="IPR045455">
    <property type="entry name" value="NrS-1_pol-like_helicase"/>
</dbReference>
<dbReference type="InterPro" id="IPR006500">
    <property type="entry name" value="Helicase_put_C_phage/plasmid"/>
</dbReference>
<feature type="domain" description="SF3 helicase" evidence="4">
    <location>
        <begin position="52"/>
        <end position="207"/>
    </location>
</feature>
<dbReference type="InterPro" id="IPR027417">
    <property type="entry name" value="P-loop_NTPase"/>
</dbReference>
<name>A0A0F9LP86_9ZZZZ</name>
<evidence type="ECO:0000259" key="4">
    <source>
        <dbReference type="PROSITE" id="PS51206"/>
    </source>
</evidence>
<keyword evidence="1" id="KW-0547">Nucleotide-binding</keyword>
<evidence type="ECO:0000256" key="1">
    <source>
        <dbReference type="ARBA" id="ARBA00022741"/>
    </source>
</evidence>
<evidence type="ECO:0000313" key="5">
    <source>
        <dbReference type="EMBL" id="KKM89036.1"/>
    </source>
</evidence>
<dbReference type="SUPFAM" id="SSF52540">
    <property type="entry name" value="P-loop containing nucleoside triphosphate hydrolases"/>
    <property type="match status" value="1"/>
</dbReference>
<dbReference type="PROSITE" id="PS51206">
    <property type="entry name" value="SF3_HELICASE_1"/>
    <property type="match status" value="1"/>
</dbReference>
<keyword evidence="3" id="KW-0067">ATP-binding</keyword>
<evidence type="ECO:0000256" key="2">
    <source>
        <dbReference type="ARBA" id="ARBA00022801"/>
    </source>
</evidence>
<dbReference type="AlphaFoldDB" id="A0A0F9LP86"/>
<protein>
    <recommendedName>
        <fullName evidence="4">SF3 helicase domain-containing protein</fullName>
    </recommendedName>
</protein>
<gene>
    <name evidence="5" type="ORF">LCGC14_1252680</name>
</gene>
<organism evidence="5">
    <name type="scientific">marine sediment metagenome</name>
    <dbReference type="NCBI Taxonomy" id="412755"/>
    <lineage>
        <taxon>unclassified sequences</taxon>
        <taxon>metagenomes</taxon>
        <taxon>ecological metagenomes</taxon>
    </lineage>
</organism>
<sequence length="256" mass="29375">MKNGLINIEDEEIKIQPHDPTQIHLYQIPVDYTPGVEPKKILKFLSEVLKPDDIPVFQEILGNLLYRDIRFHRGVMAYGSGRNGKSVAMDLIEAFLGQINCVSIPLHALQYDKFAVANLFGKLVNKCSELSPEELRHTEKIKALISGDPVSGEFKNKDRFEFRPKAKMIFCCNTLPEIKDLSYAFWERWILLDFPNKFEKDDPKTDPYIIKKITTPEELSGLLNWALVGLKRIIKKPASKLAQKMRAMLFKRAASK</sequence>
<proteinExistence type="predicted"/>
<dbReference type="Gene3D" id="3.40.50.300">
    <property type="entry name" value="P-loop containing nucleotide triphosphate hydrolases"/>
    <property type="match status" value="1"/>
</dbReference>
<dbReference type="InterPro" id="IPR014015">
    <property type="entry name" value="Helicase_SF3_DNA-vir"/>
</dbReference>
<dbReference type="GO" id="GO:0016787">
    <property type="term" value="F:hydrolase activity"/>
    <property type="evidence" value="ECO:0007669"/>
    <property type="project" value="UniProtKB-KW"/>
</dbReference>
<dbReference type="EMBL" id="LAZR01006880">
    <property type="protein sequence ID" value="KKM89036.1"/>
    <property type="molecule type" value="Genomic_DNA"/>
</dbReference>
<reference evidence="5" key="1">
    <citation type="journal article" date="2015" name="Nature">
        <title>Complex archaea that bridge the gap between prokaryotes and eukaryotes.</title>
        <authorList>
            <person name="Spang A."/>
            <person name="Saw J.H."/>
            <person name="Jorgensen S.L."/>
            <person name="Zaremba-Niedzwiedzka K."/>
            <person name="Martijn J."/>
            <person name="Lind A.E."/>
            <person name="van Eijk R."/>
            <person name="Schleper C."/>
            <person name="Guy L."/>
            <person name="Ettema T.J."/>
        </authorList>
    </citation>
    <scope>NUCLEOTIDE SEQUENCE</scope>
</reference>
<dbReference type="InterPro" id="IPR051620">
    <property type="entry name" value="ORF904-like_C"/>
</dbReference>
<dbReference type="PANTHER" id="PTHR35372:SF2">
    <property type="entry name" value="SF3 HELICASE DOMAIN-CONTAINING PROTEIN"/>
    <property type="match status" value="1"/>
</dbReference>
<keyword evidence="2" id="KW-0378">Hydrolase</keyword>
<comment type="caution">
    <text evidence="5">The sequence shown here is derived from an EMBL/GenBank/DDBJ whole genome shotgun (WGS) entry which is preliminary data.</text>
</comment>